<comment type="caution">
    <text evidence="2">The sequence shown here is derived from an EMBL/GenBank/DDBJ whole genome shotgun (WGS) entry which is preliminary data.</text>
</comment>
<gene>
    <name evidence="2" type="ORF">KSW38_15910</name>
</gene>
<dbReference type="InterPro" id="IPR049517">
    <property type="entry name" value="ACX-like_C"/>
</dbReference>
<accession>A0ABS6I9L4</accession>
<feature type="domain" description="Acetophenone carboxylase-like C-terminal" evidence="1">
    <location>
        <begin position="70"/>
        <end position="127"/>
    </location>
</feature>
<protein>
    <recommendedName>
        <fullName evidence="1">Acetophenone carboxylase-like C-terminal domain-containing protein</fullName>
    </recommendedName>
</protein>
<dbReference type="EMBL" id="JAHOPC010000010">
    <property type="protein sequence ID" value="MBU8867774.1"/>
    <property type="molecule type" value="Genomic_DNA"/>
</dbReference>
<dbReference type="Pfam" id="PF19278">
    <property type="entry name" value="Hydant_A_C"/>
    <property type="match status" value="1"/>
</dbReference>
<dbReference type="Proteomes" id="UP000824166">
    <property type="component" value="Unassembled WGS sequence"/>
</dbReference>
<sequence>MSFSKQRYTLRIPLGDRQHGWTSNGLADAFLREHAKSYDGRHPARNIKLINLRTVTTGRRSLPSLAPTQTKNTHQQSKRGINFTGEAQMVDVLSRDSLVPGQSLEGPLVIEQIDTTIILPPVTRSTVHDIGSIIVEVARSAAPTLIRSPWP</sequence>
<evidence type="ECO:0000313" key="2">
    <source>
        <dbReference type="EMBL" id="MBU8867774.1"/>
    </source>
</evidence>
<name>A0ABS6I9L4_9MICC</name>
<reference evidence="2 3" key="1">
    <citation type="submission" date="2021-06" db="EMBL/GenBank/DDBJ databases">
        <authorList>
            <person name="Jeong J.W."/>
        </authorList>
    </citation>
    <scope>NUCLEOTIDE SEQUENCE [LARGE SCALE GENOMIC DNA]</scope>
    <source>
        <strain evidence="2 3">MMS21-TAE1-1</strain>
    </source>
</reference>
<proteinExistence type="predicted"/>
<organism evidence="2 3">
    <name type="scientific">Paenarthrobacter aromaticivorans</name>
    <dbReference type="NCBI Taxonomy" id="2849150"/>
    <lineage>
        <taxon>Bacteria</taxon>
        <taxon>Bacillati</taxon>
        <taxon>Actinomycetota</taxon>
        <taxon>Actinomycetes</taxon>
        <taxon>Micrococcales</taxon>
        <taxon>Micrococcaceae</taxon>
        <taxon>Paenarthrobacter</taxon>
    </lineage>
</organism>
<evidence type="ECO:0000313" key="3">
    <source>
        <dbReference type="Proteomes" id="UP000824166"/>
    </source>
</evidence>
<evidence type="ECO:0000259" key="1">
    <source>
        <dbReference type="Pfam" id="PF19278"/>
    </source>
</evidence>
<keyword evidence="3" id="KW-1185">Reference proteome</keyword>